<proteinExistence type="predicted"/>
<organism evidence="2 3">
    <name type="scientific">endosymbiont of Riftia pachyptila</name>
    <name type="common">vent Ph05</name>
    <dbReference type="NCBI Taxonomy" id="1048808"/>
    <lineage>
        <taxon>Bacteria</taxon>
        <taxon>Pseudomonadati</taxon>
        <taxon>Pseudomonadota</taxon>
        <taxon>Gammaproteobacteria</taxon>
        <taxon>sulfur-oxidizing symbionts</taxon>
    </lineage>
</organism>
<sequence>MAVADPDLALLCQGAYIKLSKRWAQTITETYSITVRSDRSVSQNGTIGAELSGSLEAEADTDTWEQDSRFTGLSVGAAAAPNGDWSKDAVTGEADGRAALESALETLQARARASIAASHRHNYVSWQVPLSAQIDRHQTGELSTPGLTAKGKVFQVVHSGDIGTGEAVTDITIALSRTGGTGANNDDLPQAPPAPDTEADPAANQGSRTDRGQCRDAHRWHPGSAAVQ</sequence>
<dbReference type="RefSeq" id="WP_005965802.1">
    <property type="nucleotide sequence ID" value="NZ_AFOC01000103.1"/>
</dbReference>
<evidence type="ECO:0000256" key="1">
    <source>
        <dbReference type="SAM" id="MobiDB-lite"/>
    </source>
</evidence>
<dbReference type="Proteomes" id="UP000004491">
    <property type="component" value="Unassembled WGS sequence"/>
</dbReference>
<keyword evidence="3" id="KW-1185">Reference proteome</keyword>
<name>G2DGU0_9GAMM</name>
<gene>
    <name evidence="2" type="ORF">Rifp1Sym_dx00050</name>
</gene>
<comment type="caution">
    <text evidence="2">The sequence shown here is derived from an EMBL/GenBank/DDBJ whole genome shotgun (WGS) entry which is preliminary data.</text>
</comment>
<dbReference type="AlphaFoldDB" id="G2DGU0"/>
<feature type="region of interest" description="Disordered" evidence="1">
    <location>
        <begin position="178"/>
        <end position="228"/>
    </location>
</feature>
<protein>
    <submittedName>
        <fullName evidence="2">Uncharacterized protein</fullName>
    </submittedName>
</protein>
<evidence type="ECO:0000313" key="2">
    <source>
        <dbReference type="EMBL" id="EGV50160.1"/>
    </source>
</evidence>
<feature type="compositionally biased region" description="Basic and acidic residues" evidence="1">
    <location>
        <begin position="208"/>
        <end position="219"/>
    </location>
</feature>
<evidence type="ECO:0000313" key="3">
    <source>
        <dbReference type="Proteomes" id="UP000004491"/>
    </source>
</evidence>
<dbReference type="EMBL" id="AFOC01000103">
    <property type="protein sequence ID" value="EGV50160.1"/>
    <property type="molecule type" value="Genomic_DNA"/>
</dbReference>
<accession>G2DGU0</accession>
<reference evidence="2" key="1">
    <citation type="journal article" date="2011" name="ISME J.">
        <title>The endosymbionts of the deep-sea tubeworms Riftia pachyptila and Tevnia jerichonana share an identical physiology as revealed by proteogenomic analyses.</title>
        <authorList>
            <person name="Gardebrecht A."/>
            <person name="Markert S."/>
            <person name="Felbeck H."/>
            <person name="Thuermer A."/>
            <person name="Albrecht D."/>
            <person name="Wollherr A."/>
            <person name="Kabisch J."/>
            <person name="Lehmann R."/>
            <person name="Daniel R."/>
            <person name="Liesegang H."/>
            <person name="Hecker M."/>
            <person name="Sievert S.M."/>
            <person name="Schweder T."/>
        </authorList>
    </citation>
    <scope>NUCLEOTIDE SEQUENCE [LARGE SCALE GENOMIC DNA]</scope>
</reference>